<keyword evidence="2" id="KW-1185">Reference proteome</keyword>
<sequence length="120" mass="14365">MKEKKRIEYRKSRDPHNKIMIMGCINKPLLHEILRFIRHTRSVTMLTASLDVKMEELDAPSRTNRFDTRKLANKKVPRYFIDSPSEEDHQDQYQKLDSERVKTQRQLAYTKSIGHHSLRN</sequence>
<comment type="caution">
    <text evidence="1">The sequence shown here is derived from an EMBL/GenBank/DDBJ whole genome shotgun (WGS) entry which is preliminary data.</text>
</comment>
<dbReference type="AlphaFoldDB" id="A0AAD5QPS0"/>
<evidence type="ECO:0000313" key="1">
    <source>
        <dbReference type="EMBL" id="KAJ1358107.1"/>
    </source>
</evidence>
<protein>
    <submittedName>
        <fullName evidence="1">Uncharacterized protein</fullName>
    </submittedName>
</protein>
<accession>A0AAD5QPS0</accession>
<proteinExistence type="predicted"/>
<dbReference type="Proteomes" id="UP001196413">
    <property type="component" value="Unassembled WGS sequence"/>
</dbReference>
<reference evidence="1" key="1">
    <citation type="submission" date="2021-06" db="EMBL/GenBank/DDBJ databases">
        <title>Parelaphostrongylus tenuis whole genome reference sequence.</title>
        <authorList>
            <person name="Garwood T.J."/>
            <person name="Larsen P.A."/>
            <person name="Fountain-Jones N.M."/>
            <person name="Garbe J.R."/>
            <person name="Macchietto M.G."/>
            <person name="Kania S.A."/>
            <person name="Gerhold R.W."/>
            <person name="Richards J.E."/>
            <person name="Wolf T.M."/>
        </authorList>
    </citation>
    <scope>NUCLEOTIDE SEQUENCE</scope>
    <source>
        <strain evidence="1">MNPRO001-30</strain>
        <tissue evidence="1">Meninges</tissue>
    </source>
</reference>
<organism evidence="1 2">
    <name type="scientific">Parelaphostrongylus tenuis</name>
    <name type="common">Meningeal worm</name>
    <dbReference type="NCBI Taxonomy" id="148309"/>
    <lineage>
        <taxon>Eukaryota</taxon>
        <taxon>Metazoa</taxon>
        <taxon>Ecdysozoa</taxon>
        <taxon>Nematoda</taxon>
        <taxon>Chromadorea</taxon>
        <taxon>Rhabditida</taxon>
        <taxon>Rhabditina</taxon>
        <taxon>Rhabditomorpha</taxon>
        <taxon>Strongyloidea</taxon>
        <taxon>Metastrongylidae</taxon>
        <taxon>Parelaphostrongylus</taxon>
    </lineage>
</organism>
<name>A0AAD5QPS0_PARTN</name>
<gene>
    <name evidence="1" type="ORF">KIN20_016418</name>
</gene>
<evidence type="ECO:0000313" key="2">
    <source>
        <dbReference type="Proteomes" id="UP001196413"/>
    </source>
</evidence>
<dbReference type="EMBL" id="JAHQIW010003295">
    <property type="protein sequence ID" value="KAJ1358107.1"/>
    <property type="molecule type" value="Genomic_DNA"/>
</dbReference>